<feature type="compositionally biased region" description="Acidic residues" evidence="7">
    <location>
        <begin position="243"/>
        <end position="265"/>
    </location>
</feature>
<feature type="compositionally biased region" description="Polar residues" evidence="7">
    <location>
        <begin position="801"/>
        <end position="810"/>
    </location>
</feature>
<evidence type="ECO:0000256" key="7">
    <source>
        <dbReference type="SAM" id="MobiDB-lite"/>
    </source>
</evidence>
<feature type="compositionally biased region" description="Basic and acidic residues" evidence="7">
    <location>
        <begin position="306"/>
        <end position="332"/>
    </location>
</feature>
<evidence type="ECO:0000256" key="6">
    <source>
        <dbReference type="SAM" id="Coils"/>
    </source>
</evidence>
<reference evidence="8 9" key="1">
    <citation type="submission" date="2023-08" db="EMBL/GenBank/DDBJ databases">
        <title>A Necator americanus chromosomal reference genome.</title>
        <authorList>
            <person name="Ilik V."/>
            <person name="Petrzelkova K.J."/>
            <person name="Pardy F."/>
            <person name="Fuh T."/>
            <person name="Niatou-Singa F.S."/>
            <person name="Gouil Q."/>
            <person name="Baker L."/>
            <person name="Ritchie M.E."/>
            <person name="Jex A.R."/>
            <person name="Gazzola D."/>
            <person name="Li H."/>
            <person name="Toshio Fujiwara R."/>
            <person name="Zhan B."/>
            <person name="Aroian R.V."/>
            <person name="Pafco B."/>
            <person name="Schwarz E.M."/>
        </authorList>
    </citation>
    <scope>NUCLEOTIDE SEQUENCE [LARGE SCALE GENOMIC DNA]</scope>
    <source>
        <strain evidence="8 9">Aroian</strain>
        <tissue evidence="8">Whole animal</tissue>
    </source>
</reference>
<feature type="compositionally biased region" description="Polar residues" evidence="7">
    <location>
        <begin position="165"/>
        <end position="175"/>
    </location>
</feature>
<comment type="caution">
    <text evidence="8">The sequence shown here is derived from an EMBL/GenBank/DDBJ whole genome shotgun (WGS) entry which is preliminary data.</text>
</comment>
<keyword evidence="6" id="KW-0175">Coiled coil</keyword>
<proteinExistence type="inferred from homology"/>
<evidence type="ECO:0000256" key="3">
    <source>
        <dbReference type="ARBA" id="ARBA00022517"/>
    </source>
</evidence>
<dbReference type="EMBL" id="JAVFWL010000005">
    <property type="protein sequence ID" value="KAK6758014.1"/>
    <property type="molecule type" value="Genomic_DNA"/>
</dbReference>
<feature type="coiled-coil region" evidence="6">
    <location>
        <begin position="375"/>
        <end position="468"/>
    </location>
</feature>
<gene>
    <name evidence="8" type="primary">Necator_chrV.g20479</name>
    <name evidence="8" type="ORF">RB195_015686</name>
</gene>
<dbReference type="PANTHER" id="PTHR21738">
    <property type="entry name" value="RIBOSOMAL RNA PROCESSING PROTEIN 36 HOMOLOG"/>
    <property type="match status" value="1"/>
</dbReference>
<evidence type="ECO:0000256" key="4">
    <source>
        <dbReference type="ARBA" id="ARBA00022552"/>
    </source>
</evidence>
<feature type="compositionally biased region" description="Basic and acidic residues" evidence="7">
    <location>
        <begin position="145"/>
        <end position="155"/>
    </location>
</feature>
<evidence type="ECO:0000256" key="1">
    <source>
        <dbReference type="ARBA" id="ARBA00004604"/>
    </source>
</evidence>
<keyword evidence="5" id="KW-0539">Nucleus</keyword>
<evidence type="ECO:0000256" key="2">
    <source>
        <dbReference type="ARBA" id="ARBA00009418"/>
    </source>
</evidence>
<sequence>MSEEAPKRTFPKKASSFASKPNKFKKKFREASVGGTVLKKRPKRYFKADLTEDGDAVVQKRSRRAADITKINRNGKHHKVAFKGGKKKGKGEPVKGTSIDHQMLGGSEDEMYASDNDIVDVTDMLEDEDTMIPMVNSMKKQGKSVRCDEIRRKGIAENQVAAPGKSSQTDVSKMESSYEEDIEKRSVDRRSLRRQSSSDSDNEDDPRPTRKLKVANGDGSESESEQDKQQIKRRKKLRKNEETTMETEAWQDEDDGGQGQDQDDAEAFRSEMADLPLFKVREMKAKLGIKLFNKVYFGKAETEKKLEENKKRRIDAKKDEHRGQHRPKEISSKKPVSTFRPVYQNITKKKRDPRFDSRAGEFKERCFDDNYHFLEELKKEEREELSREAAACDERGETETAERIRETIRRMDNREKTKAERRMKQETLKELRQENIDRMMRGEKPVFKTKAQVKIMNLEKKFKQLKKDNKLDKYMKRKAKKEAHKESNAKPSFERMVPFLVASLRACPVSFLHDSIHVSDLFAMCVKYCLLRKKPESPAVSPVLTENSSTPSTLKLDRTQEDYVQNLNEVVLALGQEPNAAIAEKIKKEEELKISTEVVKTSDPKKNPMLDDTMYEIKELRNSVRSKKKQHYKYGGSTENKKGSQKGNVIVAGKFSTESVEVQDEDFAAPNAENFMGNFADIDYVTHEMIRTLKNADELPLPEAIASQKPNFYMGCNLKTLENQGYFGWQSLQANTFLSNVLSLPTDQEKEGVNATAERCGKVTLLPTKTMEAFKEMENSRKKKRLQSDRRNLSFEKKQGSLETATARSD</sequence>
<keyword evidence="4" id="KW-0698">rRNA processing</keyword>
<dbReference type="PANTHER" id="PTHR21738:SF0">
    <property type="entry name" value="RIBOSOMAL RNA PROCESSING PROTEIN 36 HOMOLOG"/>
    <property type="match status" value="1"/>
</dbReference>
<feature type="compositionally biased region" description="Basic residues" evidence="7">
    <location>
        <begin position="74"/>
        <end position="89"/>
    </location>
</feature>
<evidence type="ECO:0000313" key="8">
    <source>
        <dbReference type="EMBL" id="KAK6758014.1"/>
    </source>
</evidence>
<keyword evidence="9" id="KW-1185">Reference proteome</keyword>
<protein>
    <submittedName>
        <fullName evidence="8">Uncharacterized protein</fullName>
    </submittedName>
</protein>
<accession>A0ABR1E5P5</accession>
<evidence type="ECO:0000313" key="9">
    <source>
        <dbReference type="Proteomes" id="UP001303046"/>
    </source>
</evidence>
<dbReference type="Proteomes" id="UP001303046">
    <property type="component" value="Unassembled WGS sequence"/>
</dbReference>
<comment type="similarity">
    <text evidence="2">Belongs to the RRP36 family.</text>
</comment>
<comment type="subcellular location">
    <subcellularLocation>
        <location evidence="1">Nucleus</location>
        <location evidence="1">Nucleolus</location>
    </subcellularLocation>
</comment>
<dbReference type="Pfam" id="PF06102">
    <property type="entry name" value="RRP36"/>
    <property type="match status" value="1"/>
</dbReference>
<dbReference type="InterPro" id="IPR009292">
    <property type="entry name" value="RRP36"/>
</dbReference>
<keyword evidence="3" id="KW-0690">Ribosome biogenesis</keyword>
<organism evidence="8 9">
    <name type="scientific">Necator americanus</name>
    <name type="common">Human hookworm</name>
    <dbReference type="NCBI Taxonomy" id="51031"/>
    <lineage>
        <taxon>Eukaryota</taxon>
        <taxon>Metazoa</taxon>
        <taxon>Ecdysozoa</taxon>
        <taxon>Nematoda</taxon>
        <taxon>Chromadorea</taxon>
        <taxon>Rhabditida</taxon>
        <taxon>Rhabditina</taxon>
        <taxon>Rhabditomorpha</taxon>
        <taxon>Strongyloidea</taxon>
        <taxon>Ancylostomatidae</taxon>
        <taxon>Bunostominae</taxon>
        <taxon>Necator</taxon>
    </lineage>
</organism>
<feature type="compositionally biased region" description="Basic and acidic residues" evidence="7">
    <location>
        <begin position="775"/>
        <end position="800"/>
    </location>
</feature>
<feature type="region of interest" description="Disordered" evidence="7">
    <location>
        <begin position="74"/>
        <end position="102"/>
    </location>
</feature>
<feature type="region of interest" description="Disordered" evidence="7">
    <location>
        <begin position="306"/>
        <end position="355"/>
    </location>
</feature>
<name>A0ABR1E5P5_NECAM</name>
<feature type="region of interest" description="Disordered" evidence="7">
    <location>
        <begin position="775"/>
        <end position="810"/>
    </location>
</feature>
<feature type="region of interest" description="Disordered" evidence="7">
    <location>
        <begin position="133"/>
        <end position="268"/>
    </location>
</feature>
<evidence type="ECO:0000256" key="5">
    <source>
        <dbReference type="ARBA" id="ARBA00023242"/>
    </source>
</evidence>
<feature type="region of interest" description="Disordered" evidence="7">
    <location>
        <begin position="1"/>
        <end position="24"/>
    </location>
</feature>